<evidence type="ECO:0000256" key="6">
    <source>
        <dbReference type="ARBA" id="ARBA00022694"/>
    </source>
</evidence>
<keyword evidence="6 9" id="KW-0819">tRNA processing</keyword>
<protein>
    <recommendedName>
        <fullName evidence="9">tRNA (guanine-N(7)-)-methyltransferase</fullName>
        <ecNumber evidence="9">2.1.1.33</ecNumber>
    </recommendedName>
    <alternativeName>
        <fullName evidence="9">tRNA (guanine(46)-N(7))-methyltransferase</fullName>
    </alternativeName>
    <alternativeName>
        <fullName evidence="9">tRNA(m7G46)-methyltransferase</fullName>
    </alternativeName>
</protein>
<dbReference type="PROSITE" id="PS51625">
    <property type="entry name" value="SAM_MT_TRMB"/>
    <property type="match status" value="1"/>
</dbReference>
<dbReference type="NCBIfam" id="NF001080">
    <property type="entry name" value="PRK00121.2-2"/>
    <property type="match status" value="1"/>
</dbReference>
<feature type="binding site" evidence="9">
    <location>
        <begin position="191"/>
        <end position="194"/>
    </location>
    <ligand>
        <name>substrate</name>
    </ligand>
</feature>
<evidence type="ECO:0000256" key="3">
    <source>
        <dbReference type="ARBA" id="ARBA00022603"/>
    </source>
</evidence>
<dbReference type="GO" id="GO:0008176">
    <property type="term" value="F:tRNA (guanine(46)-N7)-methyltransferase activity"/>
    <property type="evidence" value="ECO:0007669"/>
    <property type="project" value="UniProtKB-UniRule"/>
</dbReference>
<dbReference type="PANTHER" id="PTHR23417:SF14">
    <property type="entry name" value="PENTACOTRIPEPTIDE-REPEAT REGION OF PRORP DOMAIN-CONTAINING PROTEIN"/>
    <property type="match status" value="1"/>
</dbReference>
<feature type="binding site" evidence="9">
    <location>
        <position position="154"/>
    </location>
    <ligand>
        <name>substrate</name>
    </ligand>
</feature>
<dbReference type="InterPro" id="IPR055361">
    <property type="entry name" value="tRNA_methyltr_TrmB_bact"/>
</dbReference>
<dbReference type="PANTHER" id="PTHR23417">
    <property type="entry name" value="3-DEOXY-D-MANNO-OCTULOSONIC-ACID TRANSFERASE/TRNA GUANINE-N 7 - -METHYLTRANSFERASE"/>
    <property type="match status" value="1"/>
</dbReference>
<reference evidence="10 11" key="1">
    <citation type="submission" date="2021-01" db="EMBL/GenBank/DDBJ databases">
        <title>FDA dAtabase for Regulatory Grade micrObial Sequences (FDA-ARGOS): Supporting development and validation of Infectious Disease Dx tests.</title>
        <authorList>
            <person name="Nelson B."/>
            <person name="Plummer A."/>
            <person name="Tallon L."/>
            <person name="Sadzewicz L."/>
            <person name="Zhao X."/>
            <person name="Boylan J."/>
            <person name="Ott S."/>
            <person name="Bowen H."/>
            <person name="Vavikolanu K."/>
            <person name="Mehta A."/>
            <person name="Aluvathingal J."/>
            <person name="Nadendla S."/>
            <person name="Myers T."/>
            <person name="Yan Y."/>
            <person name="Sichtig H."/>
        </authorList>
    </citation>
    <scope>NUCLEOTIDE SEQUENCE [LARGE SCALE GENOMIC DNA]</scope>
    <source>
        <strain evidence="10 11">FDAARGOS_1161</strain>
    </source>
</reference>
<dbReference type="FunFam" id="3.40.50.150:FF:000035">
    <property type="entry name" value="tRNA (guanine-N(7)-)-methyltransferase"/>
    <property type="match status" value="1"/>
</dbReference>
<feature type="binding site" evidence="9">
    <location>
        <position position="69"/>
    </location>
    <ligand>
        <name>S-adenosyl-L-methionine</name>
        <dbReference type="ChEBI" id="CHEBI:59789"/>
    </ligand>
</feature>
<dbReference type="Gene3D" id="3.40.50.150">
    <property type="entry name" value="Vaccinia Virus protein VP39"/>
    <property type="match status" value="1"/>
</dbReference>
<name>A0A974NKH7_PERPY</name>
<evidence type="ECO:0000313" key="11">
    <source>
        <dbReference type="Proteomes" id="UP000595254"/>
    </source>
</evidence>
<dbReference type="SUPFAM" id="SSF53335">
    <property type="entry name" value="S-adenosyl-L-methionine-dependent methyltransferases"/>
    <property type="match status" value="1"/>
</dbReference>
<evidence type="ECO:0000256" key="4">
    <source>
        <dbReference type="ARBA" id="ARBA00022679"/>
    </source>
</evidence>
<comment type="pathway">
    <text evidence="7 9">tRNA modification; N(7)-methylguanine-tRNA biosynthesis.</text>
</comment>
<comment type="function">
    <text evidence="2 9">Catalyzes the formation of N(7)-methylguanine at position 46 (m7G46) in tRNA.</text>
</comment>
<dbReference type="RefSeq" id="WP_040372435.1">
    <property type="nucleotide sequence ID" value="NZ_CP068053.1"/>
</dbReference>
<comment type="catalytic activity">
    <reaction evidence="1 9">
        <text>guanosine(46) in tRNA + S-adenosyl-L-methionine = N(7)-methylguanosine(46) in tRNA + S-adenosyl-L-homocysteine</text>
        <dbReference type="Rhea" id="RHEA:42708"/>
        <dbReference type="Rhea" id="RHEA-COMP:10188"/>
        <dbReference type="Rhea" id="RHEA-COMP:10189"/>
        <dbReference type="ChEBI" id="CHEBI:57856"/>
        <dbReference type="ChEBI" id="CHEBI:59789"/>
        <dbReference type="ChEBI" id="CHEBI:74269"/>
        <dbReference type="ChEBI" id="CHEBI:74480"/>
        <dbReference type="EC" id="2.1.1.33"/>
    </reaction>
</comment>
<feature type="binding site" evidence="9">
    <location>
        <position position="122"/>
    </location>
    <ligand>
        <name>substrate</name>
    </ligand>
</feature>
<dbReference type="GO" id="GO:0043527">
    <property type="term" value="C:tRNA methyltransferase complex"/>
    <property type="evidence" value="ECO:0007669"/>
    <property type="project" value="TreeGrafter"/>
</dbReference>
<dbReference type="EC" id="2.1.1.33" evidence="9"/>
<dbReference type="EMBL" id="CP068053">
    <property type="protein sequence ID" value="QQS99494.1"/>
    <property type="molecule type" value="Genomic_DNA"/>
</dbReference>
<evidence type="ECO:0000256" key="9">
    <source>
        <dbReference type="HAMAP-Rule" id="MF_01057"/>
    </source>
</evidence>
<dbReference type="Pfam" id="PF02390">
    <property type="entry name" value="Methyltransf_4"/>
    <property type="match status" value="1"/>
</dbReference>
<evidence type="ECO:0000313" key="10">
    <source>
        <dbReference type="EMBL" id="QQS99494.1"/>
    </source>
</evidence>
<comment type="similarity">
    <text evidence="8 9">Belongs to the class I-like SAM-binding methyltransferase superfamily. TrmB family.</text>
</comment>
<evidence type="ECO:0000256" key="7">
    <source>
        <dbReference type="ARBA" id="ARBA00060552"/>
    </source>
</evidence>
<evidence type="ECO:0000256" key="5">
    <source>
        <dbReference type="ARBA" id="ARBA00022691"/>
    </source>
</evidence>
<accession>A0A974NKH7</accession>
<dbReference type="Proteomes" id="UP000595254">
    <property type="component" value="Chromosome"/>
</dbReference>
<comment type="caution">
    <text evidence="9">Lacks conserved residue(s) required for the propagation of feature annotation.</text>
</comment>
<organism evidence="10 11">
    <name type="scientific">Peribacillus psychrosaccharolyticus</name>
    <name type="common">Bacillus psychrosaccharolyticus</name>
    <dbReference type="NCBI Taxonomy" id="1407"/>
    <lineage>
        <taxon>Bacteria</taxon>
        <taxon>Bacillati</taxon>
        <taxon>Bacillota</taxon>
        <taxon>Bacilli</taxon>
        <taxon>Bacillales</taxon>
        <taxon>Bacillaceae</taxon>
        <taxon>Peribacillus</taxon>
    </lineage>
</organism>
<proteinExistence type="inferred from homology"/>
<evidence type="ECO:0000256" key="8">
    <source>
        <dbReference type="ARBA" id="ARBA00060767"/>
    </source>
</evidence>
<keyword evidence="4 9" id="KW-0808">Transferase</keyword>
<dbReference type="KEGG" id="ppsr:I6J18_18100"/>
<keyword evidence="5 9" id="KW-0949">S-adenosyl-L-methionine</keyword>
<evidence type="ECO:0000256" key="2">
    <source>
        <dbReference type="ARBA" id="ARBA00003015"/>
    </source>
</evidence>
<keyword evidence="3 9" id="KW-0489">Methyltransferase</keyword>
<dbReference type="HAMAP" id="MF_01057">
    <property type="entry name" value="tRNA_methyltr_TrmB"/>
    <property type="match status" value="1"/>
</dbReference>
<feature type="binding site" evidence="9">
    <location>
        <position position="96"/>
    </location>
    <ligand>
        <name>S-adenosyl-L-methionine</name>
        <dbReference type="ChEBI" id="CHEBI:59789"/>
    </ligand>
</feature>
<feature type="binding site" evidence="9">
    <location>
        <position position="44"/>
    </location>
    <ligand>
        <name>S-adenosyl-L-methionine</name>
        <dbReference type="ChEBI" id="CHEBI:59789"/>
    </ligand>
</feature>
<dbReference type="InterPro" id="IPR003358">
    <property type="entry name" value="tRNA_(Gua-N-7)_MeTrfase_Trmb"/>
</dbReference>
<evidence type="ECO:0000256" key="1">
    <source>
        <dbReference type="ARBA" id="ARBA00000142"/>
    </source>
</evidence>
<dbReference type="NCBIfam" id="TIGR00091">
    <property type="entry name" value="tRNA (guanosine(46)-N7)-methyltransferase TrmB"/>
    <property type="match status" value="1"/>
</dbReference>
<dbReference type="CDD" id="cd02440">
    <property type="entry name" value="AdoMet_MTases"/>
    <property type="match status" value="1"/>
</dbReference>
<dbReference type="AlphaFoldDB" id="A0A974NKH7"/>
<sequence>MRLRNKPWADERLGEFPNYAIAQPESHKGKWRELFGNDNPLYIEVGTGKGRFITEMAKAHPTINFIGIEVYKSVIVSALDLLIEAAVPNLKLLSVDAVNLADYFEKGEVDRVYLNFSDPWPKTRHAKRRLTHSSFLGIYESILPEKGEIHFKTDNQGLFESSLLSISDYGMKLTFISLDLHNSSFEGNIMTEYEEKFSKKGNRIYRLEAQYR</sequence>
<keyword evidence="11" id="KW-1185">Reference proteome</keyword>
<feature type="binding site" evidence="9">
    <location>
        <position position="118"/>
    </location>
    <ligand>
        <name>S-adenosyl-L-methionine</name>
        <dbReference type="ChEBI" id="CHEBI:59789"/>
    </ligand>
</feature>
<gene>
    <name evidence="9 10" type="primary">trmB</name>
    <name evidence="10" type="ORF">I6J18_18100</name>
</gene>
<dbReference type="InterPro" id="IPR029063">
    <property type="entry name" value="SAM-dependent_MTases_sf"/>
</dbReference>